<dbReference type="EMBL" id="CU466930">
    <property type="protein sequence ID" value="CAO80461.1"/>
    <property type="molecule type" value="Genomic_DNA"/>
</dbReference>
<evidence type="ECO:0000313" key="1">
    <source>
        <dbReference type="EMBL" id="CAO80461.1"/>
    </source>
</evidence>
<protein>
    <submittedName>
        <fullName evidence="1">Uncharacterized protein</fullName>
    </submittedName>
</protein>
<dbReference type="Proteomes" id="UP000002019">
    <property type="component" value="Chromosome"/>
</dbReference>
<evidence type="ECO:0000313" key="2">
    <source>
        <dbReference type="Proteomes" id="UP000002019"/>
    </source>
</evidence>
<dbReference type="AlphaFoldDB" id="B0VGM4"/>
<dbReference type="KEGG" id="caci:CLOAM0574"/>
<accession>B0VGM4</accession>
<reference evidence="1 2" key="1">
    <citation type="journal article" date="2008" name="J. Bacteriol.">
        <title>'Candidatus Cloacamonas acidaminovorans': genome sequence reconstruction provides a first glimpse of a new bacterial division.</title>
        <authorList>
            <person name="Pelletier E."/>
            <person name="Kreimeyer A."/>
            <person name="Bocs S."/>
            <person name="Rouy Z."/>
            <person name="Gyapay G."/>
            <person name="Chouari R."/>
            <person name="Riviere D."/>
            <person name="Ganesan A."/>
            <person name="Daegelen P."/>
            <person name="Sghir A."/>
            <person name="Cohen G.N."/>
            <person name="Medigue C."/>
            <person name="Weissenbach J."/>
            <person name="Le Paslier D."/>
        </authorList>
    </citation>
    <scope>NUCLEOTIDE SEQUENCE [LARGE SCALE GENOMIC DNA]</scope>
    <source>
        <strain evidence="2">Evry</strain>
    </source>
</reference>
<dbReference type="HOGENOM" id="CLU_2732763_0_0_0"/>
<keyword evidence="2" id="KW-1185">Reference proteome</keyword>
<dbReference type="STRING" id="459349.CLOAM0574"/>
<sequence>MPKKKIYFRRFLIDYLCEHHKRSIKLSACISSVADFLATQYYIIFILEKAVILSELVWISAFAGMTREFSF</sequence>
<proteinExistence type="predicted"/>
<organism evidence="1 2">
    <name type="scientific">Cloacimonas acidaminovorans (strain Evry)</name>
    <dbReference type="NCBI Taxonomy" id="459349"/>
    <lineage>
        <taxon>Bacteria</taxon>
        <taxon>Pseudomonadati</taxon>
        <taxon>Candidatus Cloacimonadota</taxon>
        <taxon>Candidatus Cloacimonadia</taxon>
        <taxon>Candidatus Cloacimonadales</taxon>
        <taxon>Candidatus Cloacimonadaceae</taxon>
        <taxon>Candidatus Cloacimonas</taxon>
    </lineage>
</organism>
<gene>
    <name evidence="1" type="ordered locus">CLOAM0574</name>
</gene>
<name>B0VGM4_CLOAI</name>